<name>A0A5S4G1F4_9ACTN</name>
<dbReference type="SUPFAM" id="SSF52540">
    <property type="entry name" value="P-loop containing nucleoside triphosphate hydrolases"/>
    <property type="match status" value="1"/>
</dbReference>
<evidence type="ECO:0000313" key="3">
    <source>
        <dbReference type="EMBL" id="TMR26324.1"/>
    </source>
</evidence>
<proteinExistence type="predicted"/>
<sequence length="852" mass="90904">ALESYQDLRRRLAGELGLDPGPELTALHASILAGDPSERAPAPAPRPVKPTSNLPAPVTELIGRDHDVRRVRELLATGRLVTLTGPGGVGKTSVALATAHAVADAYPDGVWLVDLTTWDGRGDPAETVLSVLSIPDVPGDAETGTGARLAAALRERRMLLVLDNCEHVIEPVAELTGGLLPAAPGLRVLAASREPLRLRGEARWDVEPLDVPGTDDPDRLSRSPAVRLFLARAGLDPAPETVAAVAEVCRRLDGIPLALELAATRVPALGVAELAARLRVPRDRFGLLGTGPRDAPARQRTLTAVIDWSWRLLTGPERAVLRRLAVHSGGCTLDAAEALCAGDGVEPGQVLDLVAGLVDRSLVVRAPGPRFRLLESVSAFCHDRLREAGEEAELRRRHADHYLALAETADPRLRGPGQREWLLRLDAESANLRAALDSFCGDGAAERALRLAGTLTWYWFLRGRFTEADRALAAALDVPGEAPAGVRAKAAAWHAGLALLRGRAGAERVAEVLRDVEAVADPVERVRAQWFIASSMISFGDETTIAKLLASALGTALATGDRWGEAAVLSIRTVLAHMREETDALEHDARRGSELFAELGDEWGVLQAANWLIGLADMAGDHAAAARLARDGLRIAEDLGLWSDVTDLLSWLAWTSVQAGDHASAREQGERARRLAAEQGQAGEVFATISVAFAARRGGDLDEAEEHLRWLLATARGRQTEESRPPYLPMVLAELGLLAARRGDPATALAHHREAFAACRDQGSARGMAWALAGMAEALALDGRPGVAARLLGAVETTRRATVLPPSPSDRAELDRITAAVRDAEPDFDALFQQGAELTPEQARSLADEGRA</sequence>
<organism evidence="3 4">
    <name type="scientific">Actinomadura geliboluensis</name>
    <dbReference type="NCBI Taxonomy" id="882440"/>
    <lineage>
        <taxon>Bacteria</taxon>
        <taxon>Bacillati</taxon>
        <taxon>Actinomycetota</taxon>
        <taxon>Actinomycetes</taxon>
        <taxon>Streptosporangiales</taxon>
        <taxon>Thermomonosporaceae</taxon>
        <taxon>Actinomadura</taxon>
    </lineage>
</organism>
<dbReference type="InterPro" id="IPR003593">
    <property type="entry name" value="AAA+_ATPase"/>
</dbReference>
<dbReference type="Pfam" id="PF03704">
    <property type="entry name" value="BTAD"/>
    <property type="match status" value="1"/>
</dbReference>
<dbReference type="Proteomes" id="UP000305238">
    <property type="component" value="Unassembled WGS sequence"/>
</dbReference>
<reference evidence="3 4" key="1">
    <citation type="submission" date="2019-05" db="EMBL/GenBank/DDBJ databases">
        <title>Draft genome sequence of Actinomadura geliboluensis A8036.</title>
        <authorList>
            <person name="Saricaoglu S."/>
            <person name="Isik K."/>
        </authorList>
    </citation>
    <scope>NUCLEOTIDE SEQUENCE [LARGE SCALE GENOMIC DNA]</scope>
    <source>
        <strain evidence="3 4">A8036</strain>
    </source>
</reference>
<dbReference type="PRINTS" id="PR00364">
    <property type="entry name" value="DISEASERSIST"/>
</dbReference>
<dbReference type="Gene3D" id="3.40.50.300">
    <property type="entry name" value="P-loop containing nucleotide triphosphate hydrolases"/>
    <property type="match status" value="1"/>
</dbReference>
<dbReference type="InterPro" id="IPR011990">
    <property type="entry name" value="TPR-like_helical_dom_sf"/>
</dbReference>
<dbReference type="SMART" id="SM00382">
    <property type="entry name" value="AAA"/>
    <property type="match status" value="1"/>
</dbReference>
<feature type="non-terminal residue" evidence="3">
    <location>
        <position position="1"/>
    </location>
</feature>
<comment type="caution">
    <text evidence="3">The sequence shown here is derived from an EMBL/GenBank/DDBJ whole genome shotgun (WGS) entry which is preliminary data.</text>
</comment>
<evidence type="ECO:0000313" key="4">
    <source>
        <dbReference type="Proteomes" id="UP000305238"/>
    </source>
</evidence>
<evidence type="ECO:0000259" key="2">
    <source>
        <dbReference type="SMART" id="SM00382"/>
    </source>
</evidence>
<protein>
    <submittedName>
        <fullName evidence="3">AfsR/SARP family transcriptional regulator</fullName>
    </submittedName>
</protein>
<dbReference type="Pfam" id="PF25872">
    <property type="entry name" value="HTH_77"/>
    <property type="match status" value="1"/>
</dbReference>
<dbReference type="InterPro" id="IPR027417">
    <property type="entry name" value="P-loop_NTPase"/>
</dbReference>
<evidence type="ECO:0000256" key="1">
    <source>
        <dbReference type="SAM" id="MobiDB-lite"/>
    </source>
</evidence>
<dbReference type="RefSeq" id="WP_138641955.1">
    <property type="nucleotide sequence ID" value="NZ_VCKZ01000568.1"/>
</dbReference>
<feature type="domain" description="AAA+ ATPase" evidence="2">
    <location>
        <begin position="77"/>
        <end position="210"/>
    </location>
</feature>
<dbReference type="SUPFAM" id="SSF48452">
    <property type="entry name" value="TPR-like"/>
    <property type="match status" value="3"/>
</dbReference>
<dbReference type="OrthoDB" id="3194665at2"/>
<dbReference type="InterPro" id="IPR058852">
    <property type="entry name" value="HTH_77"/>
</dbReference>
<dbReference type="PANTHER" id="PTHR47691:SF3">
    <property type="entry name" value="HTH-TYPE TRANSCRIPTIONAL REGULATOR RV0890C-RELATED"/>
    <property type="match status" value="1"/>
</dbReference>
<accession>A0A5S4G1F4</accession>
<feature type="region of interest" description="Disordered" evidence="1">
    <location>
        <begin position="35"/>
        <end position="55"/>
    </location>
</feature>
<dbReference type="InterPro" id="IPR005158">
    <property type="entry name" value="BTAD"/>
</dbReference>
<keyword evidence="4" id="KW-1185">Reference proteome</keyword>
<gene>
    <name evidence="3" type="ORF">ETD96_41455</name>
</gene>
<dbReference type="PANTHER" id="PTHR47691">
    <property type="entry name" value="REGULATOR-RELATED"/>
    <property type="match status" value="1"/>
</dbReference>
<dbReference type="Gene3D" id="1.25.40.10">
    <property type="entry name" value="Tetratricopeptide repeat domain"/>
    <property type="match status" value="2"/>
</dbReference>
<dbReference type="EMBL" id="VCKZ01000568">
    <property type="protein sequence ID" value="TMR26324.1"/>
    <property type="molecule type" value="Genomic_DNA"/>
</dbReference>
<dbReference type="AlphaFoldDB" id="A0A5S4G1F4"/>